<dbReference type="SUPFAM" id="SSF51905">
    <property type="entry name" value="FAD/NAD(P)-binding domain"/>
    <property type="match status" value="2"/>
</dbReference>
<dbReference type="InterPro" id="IPR036188">
    <property type="entry name" value="FAD/NAD-bd_sf"/>
</dbReference>
<keyword evidence="8" id="KW-1185">Reference proteome</keyword>
<evidence type="ECO:0000256" key="2">
    <source>
        <dbReference type="ARBA" id="ARBA00005272"/>
    </source>
</evidence>
<accession>D5UZK1</accession>
<sequence length="378" mass="42877">MFNIIKKNIVIIGGGYSGISLVEKISNNKDFEVTLINKNLYHLHQTDIHKYISGQCELEDISFNLEIYCKNIKINFIEAFVEDIEFKSKRVILNNNKNIKYDYLVIATGSASFFPKQIKNIQEYAADIKELNMLKEQRAKFLELLDSKEQGKNIAIIGGGLSGVEIALEFANVIKKRALSNKDCQISLIEQFPNVLPNMNSFLVNQTKKACDKLNIKRYHGAFVNEVKDKKIYLSDSTEIPFDMVLFLIGVSSEKLSNDESAQTNIKNQFVVDEYLRLANHEEVFVMGDVAETKDKNGNYVLPTAQIAKLHANIVAENLLNSIEGNLLIKNKSQTKGVMVDLANKNTVGIVLGIKVKGFIAYFLKRYISKRHTKIFNY</sequence>
<dbReference type="PANTHER" id="PTHR42913:SF3">
    <property type="entry name" value="64 KDA MITOCHONDRIAL NADH DEHYDROGENASE (EUROFUNG)"/>
    <property type="match status" value="1"/>
</dbReference>
<dbReference type="OrthoDB" id="9781621at2"/>
<dbReference type="eggNOG" id="COG1252">
    <property type="taxonomic scope" value="Bacteria"/>
</dbReference>
<evidence type="ECO:0000259" key="6">
    <source>
        <dbReference type="Pfam" id="PF07992"/>
    </source>
</evidence>
<comment type="cofactor">
    <cofactor evidence="1">
        <name>FAD</name>
        <dbReference type="ChEBI" id="CHEBI:57692"/>
    </cofactor>
</comment>
<dbReference type="PRINTS" id="PR00368">
    <property type="entry name" value="FADPNR"/>
</dbReference>
<dbReference type="GO" id="GO:0019646">
    <property type="term" value="P:aerobic electron transport chain"/>
    <property type="evidence" value="ECO:0007669"/>
    <property type="project" value="TreeGrafter"/>
</dbReference>
<evidence type="ECO:0000256" key="5">
    <source>
        <dbReference type="ARBA" id="ARBA00023002"/>
    </source>
</evidence>
<evidence type="ECO:0000256" key="1">
    <source>
        <dbReference type="ARBA" id="ARBA00001974"/>
    </source>
</evidence>
<dbReference type="GO" id="GO:0003955">
    <property type="term" value="F:NAD(P)H dehydrogenase (quinone) activity"/>
    <property type="evidence" value="ECO:0007669"/>
    <property type="project" value="TreeGrafter"/>
</dbReference>
<reference evidence="7 8" key="1">
    <citation type="journal article" date="2010" name="Stand. Genomic Sci.">
        <title>Complete genome sequence of Arcobacter nitrofigilis type strain (CI).</title>
        <authorList>
            <person name="Pati A."/>
            <person name="Gronow S."/>
            <person name="Lapidus A."/>
            <person name="Copeland A."/>
            <person name="Glavina Del Rio T."/>
            <person name="Nolan M."/>
            <person name="Lucas S."/>
            <person name="Tice H."/>
            <person name="Cheng J.F."/>
            <person name="Han C."/>
            <person name="Chertkov O."/>
            <person name="Bruce D."/>
            <person name="Tapia R."/>
            <person name="Goodwin L."/>
            <person name="Pitluck S."/>
            <person name="Liolios K."/>
            <person name="Ivanova N."/>
            <person name="Mavromatis K."/>
            <person name="Chen A."/>
            <person name="Palaniappan K."/>
            <person name="Land M."/>
            <person name="Hauser L."/>
            <person name="Chang Y.J."/>
            <person name="Jeffries C.D."/>
            <person name="Detter J.C."/>
            <person name="Rohde M."/>
            <person name="Goker M."/>
            <person name="Bristow J."/>
            <person name="Eisen J.A."/>
            <person name="Markowitz V."/>
            <person name="Hugenholtz P."/>
            <person name="Klenk H.P."/>
            <person name="Kyrpides N.C."/>
        </authorList>
    </citation>
    <scope>NUCLEOTIDE SEQUENCE [LARGE SCALE GENOMIC DNA]</scope>
    <source>
        <strain evidence="8">ATCC 33309 / DSM 7299 / CCUG 15893 / LMG 7604 / NCTC 12251 / CI</strain>
    </source>
</reference>
<dbReference type="AlphaFoldDB" id="D5UZK1"/>
<name>D5UZK1_ARCNC</name>
<comment type="similarity">
    <text evidence="2">Belongs to the NADH dehydrogenase family.</text>
</comment>
<dbReference type="InterPro" id="IPR051169">
    <property type="entry name" value="NADH-Q_oxidoreductase"/>
</dbReference>
<dbReference type="EMBL" id="CP001999">
    <property type="protein sequence ID" value="ADG92238.1"/>
    <property type="molecule type" value="Genomic_DNA"/>
</dbReference>
<evidence type="ECO:0000256" key="3">
    <source>
        <dbReference type="ARBA" id="ARBA00022630"/>
    </source>
</evidence>
<dbReference type="PANTHER" id="PTHR42913">
    <property type="entry name" value="APOPTOSIS-INDUCING FACTOR 1"/>
    <property type="match status" value="1"/>
</dbReference>
<keyword evidence="5" id="KW-0560">Oxidoreductase</keyword>
<dbReference type="HOGENOM" id="CLU_021377_7_2_7"/>
<protein>
    <submittedName>
        <fullName evidence="7">FAD-dependent pyridine nucleotide-disulfide oxidoreductase</fullName>
    </submittedName>
</protein>
<evidence type="ECO:0000313" key="8">
    <source>
        <dbReference type="Proteomes" id="UP000000939"/>
    </source>
</evidence>
<dbReference type="RefSeq" id="WP_013134383.1">
    <property type="nucleotide sequence ID" value="NC_014166.1"/>
</dbReference>
<dbReference type="InterPro" id="IPR023753">
    <property type="entry name" value="FAD/NAD-binding_dom"/>
</dbReference>
<dbReference type="PRINTS" id="PR00469">
    <property type="entry name" value="PNDRDTASEII"/>
</dbReference>
<evidence type="ECO:0000313" key="7">
    <source>
        <dbReference type="EMBL" id="ADG92238.1"/>
    </source>
</evidence>
<dbReference type="Gene3D" id="3.50.50.100">
    <property type="match status" value="1"/>
</dbReference>
<feature type="domain" description="FAD/NAD(P)-binding" evidence="6">
    <location>
        <begin position="8"/>
        <end position="299"/>
    </location>
</feature>
<proteinExistence type="inferred from homology"/>
<keyword evidence="4" id="KW-0274">FAD</keyword>
<dbReference type="Pfam" id="PF07992">
    <property type="entry name" value="Pyr_redox_2"/>
    <property type="match status" value="1"/>
</dbReference>
<dbReference type="STRING" id="572480.Arnit_0573"/>
<dbReference type="KEGG" id="ant:Arnit_0573"/>
<gene>
    <name evidence="7" type="ordered locus">Arnit_0573</name>
</gene>
<dbReference type="Proteomes" id="UP000000939">
    <property type="component" value="Chromosome"/>
</dbReference>
<evidence type="ECO:0000256" key="4">
    <source>
        <dbReference type="ARBA" id="ARBA00022827"/>
    </source>
</evidence>
<keyword evidence="3" id="KW-0285">Flavoprotein</keyword>
<organism evidence="7 8">
    <name type="scientific">Arcobacter nitrofigilis (strain ATCC 33309 / DSM 7299 / CCUG 15893 / LMG 7604 / NCTC 12251 / CI)</name>
    <name type="common">Campylobacter nitrofigilis</name>
    <dbReference type="NCBI Taxonomy" id="572480"/>
    <lineage>
        <taxon>Bacteria</taxon>
        <taxon>Pseudomonadati</taxon>
        <taxon>Campylobacterota</taxon>
        <taxon>Epsilonproteobacteria</taxon>
        <taxon>Campylobacterales</taxon>
        <taxon>Arcobacteraceae</taxon>
        <taxon>Arcobacter</taxon>
    </lineage>
</organism>